<dbReference type="Pfam" id="PF13367">
    <property type="entry name" value="PrsW-protease"/>
    <property type="match status" value="1"/>
</dbReference>
<dbReference type="InterPro" id="IPR026898">
    <property type="entry name" value="PrsW"/>
</dbReference>
<keyword evidence="6 10" id="KW-0812">Transmembrane</keyword>
<evidence type="ECO:0000313" key="11">
    <source>
        <dbReference type="EMBL" id="RFT06396.1"/>
    </source>
</evidence>
<comment type="similarity">
    <text evidence="2">Belongs to the protease PrsW family.</text>
</comment>
<keyword evidence="5 11" id="KW-0645">Protease</keyword>
<accession>A0A3E2B361</accession>
<keyword evidence="11" id="KW-0482">Metalloprotease</keyword>
<dbReference type="GO" id="GO:0006508">
    <property type="term" value="P:proteolysis"/>
    <property type="evidence" value="ECO:0007669"/>
    <property type="project" value="UniProtKB-KW"/>
</dbReference>
<evidence type="ECO:0000313" key="12">
    <source>
        <dbReference type="Proteomes" id="UP000260649"/>
    </source>
</evidence>
<evidence type="ECO:0000256" key="6">
    <source>
        <dbReference type="ARBA" id="ARBA00022692"/>
    </source>
</evidence>
<evidence type="ECO:0000256" key="4">
    <source>
        <dbReference type="ARBA" id="ARBA00022475"/>
    </source>
</evidence>
<sequence length="231" mass="26088">MMLSSILFLVAAALLPPLVLLRVVYQMDKLDREPGALLLALFFRGALAMVPILVLEVVADQFIDFFPWRPIVYLFLAYFVVPGFIEEGVKYRVLLRRTWNEPHFNHRFDGVVYGVFVSLGFAAVENVLYVLTSGFSTAVVRAIFSIPGHAMFGVVMGEAMSRAKWLEVHGQREQAGAARRRAWLLPAVLHGLYDFLLVGFGWIFYGYFAGLVVYVVRLLRQSAREDGPINL</sequence>
<evidence type="ECO:0000256" key="2">
    <source>
        <dbReference type="ARBA" id="ARBA00009165"/>
    </source>
</evidence>
<evidence type="ECO:0000256" key="1">
    <source>
        <dbReference type="ARBA" id="ARBA00004651"/>
    </source>
</evidence>
<evidence type="ECO:0000256" key="7">
    <source>
        <dbReference type="ARBA" id="ARBA00022801"/>
    </source>
</evidence>
<feature type="transmembrane region" description="Helical" evidence="10">
    <location>
        <begin position="195"/>
        <end position="216"/>
    </location>
</feature>
<dbReference type="GeneID" id="97995642"/>
<evidence type="ECO:0000256" key="8">
    <source>
        <dbReference type="ARBA" id="ARBA00022989"/>
    </source>
</evidence>
<name>A0A3E2B361_9FIRM</name>
<dbReference type="AlphaFoldDB" id="A0A3E2B361"/>
<keyword evidence="9 10" id="KW-0472">Membrane</keyword>
<dbReference type="GO" id="GO:0008237">
    <property type="term" value="F:metallopeptidase activity"/>
    <property type="evidence" value="ECO:0007669"/>
    <property type="project" value="UniProtKB-KW"/>
</dbReference>
<dbReference type="Proteomes" id="UP000260649">
    <property type="component" value="Unassembled WGS sequence"/>
</dbReference>
<dbReference type="PIRSF" id="PIRSF016933">
    <property type="entry name" value="PrsW"/>
    <property type="match status" value="1"/>
</dbReference>
<dbReference type="GO" id="GO:0005886">
    <property type="term" value="C:plasma membrane"/>
    <property type="evidence" value="ECO:0007669"/>
    <property type="project" value="UniProtKB-SubCell"/>
</dbReference>
<comment type="subcellular location">
    <subcellularLocation>
        <location evidence="1">Cell membrane</location>
        <topology evidence="1">Multi-pass membrane protein</topology>
    </subcellularLocation>
</comment>
<evidence type="ECO:0000256" key="3">
    <source>
        <dbReference type="ARBA" id="ARBA00018997"/>
    </source>
</evidence>
<keyword evidence="12" id="KW-1185">Reference proteome</keyword>
<gene>
    <name evidence="11" type="ORF">DV520_07855</name>
</gene>
<reference evidence="11 12" key="1">
    <citation type="submission" date="2018-07" db="EMBL/GenBank/DDBJ databases">
        <title>GABA Modulating Bacteria of the Human Gut Microbiota.</title>
        <authorList>
            <person name="Strandwitz P."/>
            <person name="Kim K.H."/>
            <person name="Terekhova D."/>
            <person name="Liu J.K."/>
            <person name="Sharma A."/>
            <person name="Levering J."/>
            <person name="Mcdonald D."/>
            <person name="Dietrich D."/>
            <person name="Ramadhar T.R."/>
            <person name="Lekbua A."/>
            <person name="Mroue N."/>
            <person name="Liston C."/>
            <person name="Stewart E.J."/>
            <person name="Dubin M.J."/>
            <person name="Zengler K."/>
            <person name="Knight R."/>
            <person name="Gilbert J.A."/>
            <person name="Clardy J."/>
            <person name="Lewis K."/>
        </authorList>
    </citation>
    <scope>NUCLEOTIDE SEQUENCE [LARGE SCALE GENOMIC DNA]</scope>
    <source>
        <strain evidence="11 12">KLE1738</strain>
    </source>
</reference>
<feature type="transmembrane region" description="Helical" evidence="10">
    <location>
        <begin position="138"/>
        <end position="157"/>
    </location>
</feature>
<dbReference type="InterPro" id="IPR023596">
    <property type="entry name" value="Peptidase_PrsW_arch/bac"/>
</dbReference>
<dbReference type="OrthoDB" id="5504276at2"/>
<evidence type="ECO:0000256" key="10">
    <source>
        <dbReference type="SAM" id="Phobius"/>
    </source>
</evidence>
<proteinExistence type="inferred from homology"/>
<keyword evidence="8 10" id="KW-1133">Transmembrane helix</keyword>
<evidence type="ECO:0000256" key="5">
    <source>
        <dbReference type="ARBA" id="ARBA00022670"/>
    </source>
</evidence>
<feature type="transmembrane region" description="Helical" evidence="10">
    <location>
        <begin position="111"/>
        <end position="131"/>
    </location>
</feature>
<keyword evidence="7" id="KW-0378">Hydrolase</keyword>
<protein>
    <recommendedName>
        <fullName evidence="3">Protease PrsW</fullName>
    </recommendedName>
</protein>
<dbReference type="EMBL" id="QQRQ01000011">
    <property type="protein sequence ID" value="RFT06396.1"/>
    <property type="molecule type" value="Genomic_DNA"/>
</dbReference>
<keyword evidence="4" id="KW-1003">Cell membrane</keyword>
<organism evidence="11 12">
    <name type="scientific">Evtepia gabavorous</name>
    <dbReference type="NCBI Taxonomy" id="2211183"/>
    <lineage>
        <taxon>Bacteria</taxon>
        <taxon>Bacillati</taxon>
        <taxon>Bacillota</taxon>
        <taxon>Clostridia</taxon>
        <taxon>Eubacteriales</taxon>
        <taxon>Evtepia</taxon>
    </lineage>
</organism>
<dbReference type="PANTHER" id="PTHR36844">
    <property type="entry name" value="PROTEASE PRSW"/>
    <property type="match status" value="1"/>
</dbReference>
<dbReference type="RefSeq" id="WP_021920086.1">
    <property type="nucleotide sequence ID" value="NZ_CAKXKJ010000019.1"/>
</dbReference>
<evidence type="ECO:0000256" key="9">
    <source>
        <dbReference type="ARBA" id="ARBA00023136"/>
    </source>
</evidence>
<dbReference type="PANTHER" id="PTHR36844:SF1">
    <property type="entry name" value="PROTEASE PRSW"/>
    <property type="match status" value="1"/>
</dbReference>
<comment type="caution">
    <text evidence="11">The sequence shown here is derived from an EMBL/GenBank/DDBJ whole genome shotgun (WGS) entry which is preliminary data.</text>
</comment>
<feature type="transmembrane region" description="Helical" evidence="10">
    <location>
        <begin position="71"/>
        <end position="91"/>
    </location>
</feature>
<feature type="transmembrane region" description="Helical" evidence="10">
    <location>
        <begin position="37"/>
        <end position="59"/>
    </location>
</feature>